<dbReference type="GO" id="GO:0032259">
    <property type="term" value="P:methylation"/>
    <property type="evidence" value="ECO:0007669"/>
    <property type="project" value="UniProtKB-KW"/>
</dbReference>
<evidence type="ECO:0000313" key="1">
    <source>
        <dbReference type="EMBL" id="TKI61705.1"/>
    </source>
</evidence>
<proteinExistence type="predicted"/>
<sequence length="249" mass="27735">MSQADVPHVPSERGSAPVTFDEAWAAVQDVPGWLKEGQARILWDEASKLGPGAKVLEIGSHQGRSTIILGEALRAKHGTVYAVDPFVEGRLFGGLSTKEKFERNIAANDLGSVVELVQDYSTGLRPGWTTSFDMLYIDGKHDYWTLSDDLRWSVHLPEGGAIVIHDCFSSIGVTLGILRHVLFSSTIAYERRSNSQALFRVGRPSAADRARILAEMPWWIRNVFIKVLLRLRLRPLARLVGHDSPYDPY</sequence>
<name>A0A4U2YM85_9ACTN</name>
<dbReference type="Proteomes" id="UP000307808">
    <property type="component" value="Unassembled WGS sequence"/>
</dbReference>
<dbReference type="SUPFAM" id="SSF53335">
    <property type="entry name" value="S-adenosyl-L-methionine-dependent methyltransferases"/>
    <property type="match status" value="1"/>
</dbReference>
<accession>A0A4U2YM85</accession>
<keyword evidence="1" id="KW-0808">Transferase</keyword>
<dbReference type="InterPro" id="IPR029063">
    <property type="entry name" value="SAM-dependent_MTases_sf"/>
</dbReference>
<protein>
    <submittedName>
        <fullName evidence="1">Class I SAM-dependent methyltransferase</fullName>
    </submittedName>
</protein>
<keyword evidence="2" id="KW-1185">Reference proteome</keyword>
<organism evidence="1 2">
    <name type="scientific">Nocardioides jishulii</name>
    <dbReference type="NCBI Taxonomy" id="2575440"/>
    <lineage>
        <taxon>Bacteria</taxon>
        <taxon>Bacillati</taxon>
        <taxon>Actinomycetota</taxon>
        <taxon>Actinomycetes</taxon>
        <taxon>Propionibacteriales</taxon>
        <taxon>Nocardioidaceae</taxon>
        <taxon>Nocardioides</taxon>
    </lineage>
</organism>
<dbReference type="GO" id="GO:0008168">
    <property type="term" value="F:methyltransferase activity"/>
    <property type="evidence" value="ECO:0007669"/>
    <property type="project" value="UniProtKB-KW"/>
</dbReference>
<dbReference type="Gene3D" id="3.40.50.150">
    <property type="entry name" value="Vaccinia Virus protein VP39"/>
    <property type="match status" value="1"/>
</dbReference>
<keyword evidence="1" id="KW-0489">Methyltransferase</keyword>
<comment type="caution">
    <text evidence="1">The sequence shown here is derived from an EMBL/GenBank/DDBJ whole genome shotgun (WGS) entry which is preliminary data.</text>
</comment>
<dbReference type="RefSeq" id="WP_137066712.1">
    <property type="nucleotide sequence ID" value="NZ_CP040748.1"/>
</dbReference>
<evidence type="ECO:0000313" key="2">
    <source>
        <dbReference type="Proteomes" id="UP000307808"/>
    </source>
</evidence>
<dbReference type="Pfam" id="PF13578">
    <property type="entry name" value="Methyltransf_24"/>
    <property type="match status" value="1"/>
</dbReference>
<dbReference type="OrthoDB" id="6075445at2"/>
<dbReference type="AlphaFoldDB" id="A0A4U2YM85"/>
<gene>
    <name evidence="1" type="ORF">FC770_13170</name>
</gene>
<dbReference type="EMBL" id="SZPY01000003">
    <property type="protein sequence ID" value="TKI61705.1"/>
    <property type="molecule type" value="Genomic_DNA"/>
</dbReference>
<reference evidence="1 2" key="1">
    <citation type="submission" date="2019-04" db="EMBL/GenBank/DDBJ databases">
        <authorList>
            <person name="Dong K."/>
        </authorList>
    </citation>
    <scope>NUCLEOTIDE SEQUENCE [LARGE SCALE GENOMIC DNA]</scope>
    <source>
        <strain evidence="2">dk3543</strain>
    </source>
</reference>